<feature type="coiled-coil region" evidence="1">
    <location>
        <begin position="266"/>
        <end position="300"/>
    </location>
</feature>
<organism evidence="2 3">
    <name type="scientific">Paenibacillus rhizosphaerae</name>
    <dbReference type="NCBI Taxonomy" id="297318"/>
    <lineage>
        <taxon>Bacteria</taxon>
        <taxon>Bacillati</taxon>
        <taxon>Bacillota</taxon>
        <taxon>Bacilli</taxon>
        <taxon>Bacillales</taxon>
        <taxon>Paenibacillaceae</taxon>
        <taxon>Paenibacillus</taxon>
    </lineage>
</organism>
<protein>
    <submittedName>
        <fullName evidence="2">Uncharacterized protein</fullName>
    </submittedName>
</protein>
<feature type="coiled-coil region" evidence="1">
    <location>
        <begin position="2"/>
        <end position="60"/>
    </location>
</feature>
<evidence type="ECO:0000313" key="2">
    <source>
        <dbReference type="EMBL" id="OMF48847.1"/>
    </source>
</evidence>
<keyword evidence="3" id="KW-1185">Reference proteome</keyword>
<feature type="coiled-coil region" evidence="1">
    <location>
        <begin position="91"/>
        <end position="174"/>
    </location>
</feature>
<reference evidence="2 3" key="1">
    <citation type="submission" date="2016-11" db="EMBL/GenBank/DDBJ databases">
        <title>Paenibacillus species isolates.</title>
        <authorList>
            <person name="Beno S.M."/>
        </authorList>
    </citation>
    <scope>NUCLEOTIDE SEQUENCE [LARGE SCALE GENOMIC DNA]</scope>
    <source>
        <strain evidence="2 3">FSL R5-0378</strain>
    </source>
</reference>
<proteinExistence type="predicted"/>
<keyword evidence="1" id="KW-0175">Coiled coil</keyword>
<name>A0A1R1EAK7_9BACL</name>
<comment type="caution">
    <text evidence="2">The sequence shown here is derived from an EMBL/GenBank/DDBJ whole genome shotgun (WGS) entry which is preliminary data.</text>
</comment>
<evidence type="ECO:0000256" key="1">
    <source>
        <dbReference type="SAM" id="Coils"/>
    </source>
</evidence>
<accession>A0A1R1EAK7</accession>
<dbReference type="AlphaFoldDB" id="A0A1R1EAK7"/>
<dbReference type="RefSeq" id="WP_076175951.1">
    <property type="nucleotide sequence ID" value="NZ_MRTP01000016.1"/>
</dbReference>
<dbReference type="Proteomes" id="UP000187172">
    <property type="component" value="Unassembled WGS sequence"/>
</dbReference>
<sequence length="309" mass="36171">MFEEANRQLTKLKEDIRNKTKYENRMQELSRELREQQDEAERWKLRLADEEKDVERLTGTSLSGLFYSMIGRKEEKLEREQLEVLEVKVKYDMAARSVADIQNELQELERKFQEVRYAEFEYEKILDEKEKVILQNNAELAALAEEQADLSVQLKELKEAVRAGEAVLEDLERADDSLGSAGNWGTYDMLGGGMISTHMKHSRIDEAMEHIESAQFSLRRFGKELKDVQMALDIEIGIGSFLKFSDYFFDGFISDWLVQGRIRDTQDDVQEKISEVERIVRRLEGEYSRLDTRLADTKRKYESIIELAE</sequence>
<dbReference type="EMBL" id="MRTP01000016">
    <property type="protein sequence ID" value="OMF48847.1"/>
    <property type="molecule type" value="Genomic_DNA"/>
</dbReference>
<gene>
    <name evidence="2" type="ORF">BK138_31315</name>
</gene>
<evidence type="ECO:0000313" key="3">
    <source>
        <dbReference type="Proteomes" id="UP000187172"/>
    </source>
</evidence>